<protein>
    <submittedName>
        <fullName evidence="1">Uncharacterized protein</fullName>
    </submittedName>
</protein>
<organism evidence="1 2">
    <name type="scientific">Fusarium decemcellulare</name>
    <dbReference type="NCBI Taxonomy" id="57161"/>
    <lineage>
        <taxon>Eukaryota</taxon>
        <taxon>Fungi</taxon>
        <taxon>Dikarya</taxon>
        <taxon>Ascomycota</taxon>
        <taxon>Pezizomycotina</taxon>
        <taxon>Sordariomycetes</taxon>
        <taxon>Hypocreomycetidae</taxon>
        <taxon>Hypocreales</taxon>
        <taxon>Nectriaceae</taxon>
        <taxon>Fusarium</taxon>
        <taxon>Fusarium decemcellulare species complex</taxon>
    </lineage>
</organism>
<accession>A0ACC1RNV3</accession>
<proteinExistence type="predicted"/>
<sequence length="862" mass="97088">MVDVTRRATDCPATRPPGFGASWDDRFWWAGAARTGRESKTQSVGCRRRHPYACYLIGQGLGYEAVSRRRPWYDATIQAGSQVHGQSNKSCVCPEDALAIQRQEPSLTCVAQMHVPVARPPWLWPVVSTPPTKLPAKVVAFIIVWGPAFKALGDLEHIQAIPRGCFRHRWCFSLTLSALCPFLFFLLRLFAPSAVLFIICITSHRFLLAQPNRNDLVVGLASVSPSNGARAAGLYKYIHSYFFGLCCLRSLTPSFFPACAGIIFPCIHLARPAELLAAYVLTTCNFHNKNAMDDDTKAASGAAQGLKSDNISTDSDPVLTPGPEAPASPNSLPADSDVDTPILGATTPRSSLHSRNPSFSGSSSNHEDWDVLPPLDRLTVLDLLDNFALPQQLEKLQKNISAQTDKVRRSREAIKSKTQSARDRMVEEWRRRVPEADEQLDRYRKQMQRRVDKLGKRWNDTKVISAREKVSFIFGVMNIFVSGYLIGGFPEYFHLWYTVQLLYFMPIRFFTYRRRGYHYFLADLCYFVNFLLALSIWIFPGSKRLFTAAYCLAFGNNAVAIIMWRNSLVFHSFDKVTSLFIHIMPCATLHCIVHLLPPEDQKDRFPAIWTIKHSPPGSPTAYANVVSMLVWSTLPYAVWQLSYYFFITVRRREKIAAGRPTSFTWLRKSYSKTWLGKFVLARPERLQEACFMLIQYSYAVLTMLPCPLWFLSRWASAGFLMIVFTWSIYNGATYYIDVFGVRFQKELEAMKAEVIQWQNSPEHIPQSPPLGPRPDVSSGPEKIQKKPAGSTSTGQIPSMNEVNREKEMLGDTSLAQDDSARPVSVDKIPLLDETRNSTATGVDGKSNDTAARERKTGETSAA</sequence>
<keyword evidence="2" id="KW-1185">Reference proteome</keyword>
<dbReference type="EMBL" id="JANRMS010002219">
    <property type="protein sequence ID" value="KAJ3523627.1"/>
    <property type="molecule type" value="Genomic_DNA"/>
</dbReference>
<evidence type="ECO:0000313" key="1">
    <source>
        <dbReference type="EMBL" id="KAJ3523627.1"/>
    </source>
</evidence>
<reference evidence="1" key="1">
    <citation type="submission" date="2022-08" db="EMBL/GenBank/DDBJ databases">
        <title>Genome Sequence of Fusarium decemcellulare.</title>
        <authorList>
            <person name="Buettner E."/>
        </authorList>
    </citation>
    <scope>NUCLEOTIDE SEQUENCE</scope>
    <source>
        <strain evidence="1">Babe19</strain>
    </source>
</reference>
<comment type="caution">
    <text evidence="1">The sequence shown here is derived from an EMBL/GenBank/DDBJ whole genome shotgun (WGS) entry which is preliminary data.</text>
</comment>
<evidence type="ECO:0000313" key="2">
    <source>
        <dbReference type="Proteomes" id="UP001148629"/>
    </source>
</evidence>
<dbReference type="Proteomes" id="UP001148629">
    <property type="component" value="Unassembled WGS sequence"/>
</dbReference>
<name>A0ACC1RNV3_9HYPO</name>
<gene>
    <name evidence="1" type="ORF">NM208_g12381</name>
</gene>